<dbReference type="AlphaFoldDB" id="A0A1F6GEW4"/>
<name>A0A1F6GEW4_9PROT</name>
<protein>
    <recommendedName>
        <fullName evidence="1">ATPase AAA-type core domain-containing protein</fullName>
    </recommendedName>
</protein>
<comment type="caution">
    <text evidence="2">The sequence shown here is derived from an EMBL/GenBank/DDBJ whole genome shotgun (WGS) entry which is preliminary data.</text>
</comment>
<dbReference type="Gene3D" id="3.40.50.300">
    <property type="entry name" value="P-loop containing nucleotide triphosphate hydrolases"/>
    <property type="match status" value="1"/>
</dbReference>
<dbReference type="Proteomes" id="UP000178449">
    <property type="component" value="Unassembled WGS sequence"/>
</dbReference>
<evidence type="ECO:0000313" key="3">
    <source>
        <dbReference type="Proteomes" id="UP000178449"/>
    </source>
</evidence>
<dbReference type="GO" id="GO:0016887">
    <property type="term" value="F:ATP hydrolysis activity"/>
    <property type="evidence" value="ECO:0007669"/>
    <property type="project" value="InterPro"/>
</dbReference>
<dbReference type="EMBL" id="MFNE01000010">
    <property type="protein sequence ID" value="OGG96656.1"/>
    <property type="molecule type" value="Genomic_DNA"/>
</dbReference>
<reference evidence="2 3" key="1">
    <citation type="journal article" date="2016" name="Nat. Commun.">
        <title>Thousands of microbial genomes shed light on interconnected biogeochemical processes in an aquifer system.</title>
        <authorList>
            <person name="Anantharaman K."/>
            <person name="Brown C.T."/>
            <person name="Hug L.A."/>
            <person name="Sharon I."/>
            <person name="Castelle C.J."/>
            <person name="Probst A.J."/>
            <person name="Thomas B.C."/>
            <person name="Singh A."/>
            <person name="Wilkins M.J."/>
            <person name="Karaoz U."/>
            <person name="Brodie E.L."/>
            <person name="Williams K.H."/>
            <person name="Hubbard S.S."/>
            <person name="Banfield J.F."/>
        </authorList>
    </citation>
    <scope>NUCLEOTIDE SEQUENCE [LARGE SCALE GENOMIC DNA]</scope>
</reference>
<dbReference type="GO" id="GO:0005524">
    <property type="term" value="F:ATP binding"/>
    <property type="evidence" value="ECO:0007669"/>
    <property type="project" value="InterPro"/>
</dbReference>
<feature type="domain" description="ATPase AAA-type core" evidence="1">
    <location>
        <begin position="46"/>
        <end position="351"/>
    </location>
</feature>
<proteinExistence type="predicted"/>
<evidence type="ECO:0000313" key="2">
    <source>
        <dbReference type="EMBL" id="OGG96656.1"/>
    </source>
</evidence>
<dbReference type="PANTHER" id="PTHR40396">
    <property type="entry name" value="ATPASE-LIKE PROTEIN"/>
    <property type="match status" value="1"/>
</dbReference>
<dbReference type="InterPro" id="IPR027417">
    <property type="entry name" value="P-loop_NTPase"/>
</dbReference>
<evidence type="ECO:0000259" key="1">
    <source>
        <dbReference type="Pfam" id="PF13304"/>
    </source>
</evidence>
<accession>A0A1F6GEW4</accession>
<dbReference type="Pfam" id="PF13304">
    <property type="entry name" value="AAA_21"/>
    <property type="match status" value="1"/>
</dbReference>
<sequence>MLVDFTVANYRSFNQPQTFSMIADSTDELPDNLIKIHDDLFLLRSAAIYGANASGKSNLLKAMDDFASLIVRSADSSRIDRPIREYQPFLFNAAQATKPTHFEIRVVSEETIYRYGVEFTGKKVVGEWLYQKAGKKKEQILFERENQTFQLGQLFKAEGSPLQDKVRENALFLSVCAQFKGEISTKTYFSILCHFISEISVGKGFFRNANAEKIHSRPEFKQSIVALLKSCDIHIADLLAEPKSEAQKKSEFLDPDKPANNYLLVHTLHDNSGQQVGQRSLPLEEESEGTQRLFDLGLLFESHKFFFKSFLVDELDDSLHPLLQENLVRLFHERQREPKQLIFTTHSTEILTNKLFRRDQIWFTEKDELGATELYSLLEIKGVRKDLSYGKNYLLGRFGAIPKVTPFEPSDG</sequence>
<dbReference type="SUPFAM" id="SSF52540">
    <property type="entry name" value="P-loop containing nucleoside triphosphate hydrolases"/>
    <property type="match status" value="1"/>
</dbReference>
<dbReference type="PANTHER" id="PTHR40396:SF1">
    <property type="entry name" value="ATPASE AAA-TYPE CORE DOMAIN-CONTAINING PROTEIN"/>
    <property type="match status" value="1"/>
</dbReference>
<organism evidence="2 3">
    <name type="scientific">Candidatus Lambdaproteobacteria bacterium RIFOXYD2_FULL_50_16</name>
    <dbReference type="NCBI Taxonomy" id="1817772"/>
    <lineage>
        <taxon>Bacteria</taxon>
        <taxon>Pseudomonadati</taxon>
        <taxon>Pseudomonadota</taxon>
        <taxon>Candidatus Lambdaproteobacteria</taxon>
    </lineage>
</organism>
<dbReference type="InterPro" id="IPR003959">
    <property type="entry name" value="ATPase_AAA_core"/>
</dbReference>
<dbReference type="STRING" id="1817772.A2527_03615"/>
<gene>
    <name evidence="2" type="ORF">A2527_03615</name>
</gene>